<evidence type="ECO:0000259" key="3">
    <source>
        <dbReference type="Pfam" id="PF13439"/>
    </source>
</evidence>
<dbReference type="InterPro" id="IPR001296">
    <property type="entry name" value="Glyco_trans_1"/>
</dbReference>
<evidence type="ECO:0000313" key="4">
    <source>
        <dbReference type="EMBL" id="GHO82123.1"/>
    </source>
</evidence>
<dbReference type="InterPro" id="IPR028098">
    <property type="entry name" value="Glyco_trans_4-like_N"/>
</dbReference>
<feature type="domain" description="Glycosyltransferase subfamily 4-like N-terminal" evidence="3">
    <location>
        <begin position="15"/>
        <end position="171"/>
    </location>
</feature>
<evidence type="ECO:0000259" key="2">
    <source>
        <dbReference type="Pfam" id="PF00534"/>
    </source>
</evidence>
<dbReference type="PANTHER" id="PTHR46401">
    <property type="entry name" value="GLYCOSYLTRANSFERASE WBBK-RELATED"/>
    <property type="match status" value="1"/>
</dbReference>
<gene>
    <name evidence="4" type="ORF">KSZ_01290</name>
</gene>
<proteinExistence type="predicted"/>
<name>A0ABQ3V8H2_9CHLR</name>
<accession>A0ABQ3V8H2</accession>
<dbReference type="EMBL" id="BNJJ01000001">
    <property type="protein sequence ID" value="GHO82123.1"/>
    <property type="molecule type" value="Genomic_DNA"/>
</dbReference>
<keyword evidence="1 4" id="KW-0808">Transferase</keyword>
<dbReference type="Pfam" id="PF13439">
    <property type="entry name" value="Glyco_transf_4"/>
    <property type="match status" value="1"/>
</dbReference>
<dbReference type="RefSeq" id="WP_201359827.1">
    <property type="nucleotide sequence ID" value="NZ_BNJJ01000001.1"/>
</dbReference>
<dbReference type="PANTHER" id="PTHR46401:SF2">
    <property type="entry name" value="GLYCOSYLTRANSFERASE WBBK-RELATED"/>
    <property type="match status" value="1"/>
</dbReference>
<feature type="domain" description="Glycosyl transferase family 1" evidence="2">
    <location>
        <begin position="192"/>
        <end position="348"/>
    </location>
</feature>
<dbReference type="SUPFAM" id="SSF53756">
    <property type="entry name" value="UDP-Glycosyltransferase/glycogen phosphorylase"/>
    <property type="match status" value="1"/>
</dbReference>
<reference evidence="4 5" key="1">
    <citation type="journal article" date="2021" name="Int. J. Syst. Evol. Microbiol.">
        <title>Reticulibacter mediterranei gen. nov., sp. nov., within the new family Reticulibacteraceae fam. nov., and Ktedonospora formicarum gen. nov., sp. nov., Ktedonobacter robiniae sp. nov., Dictyobacter formicarum sp. nov. and Dictyobacter arantiisoli sp. nov., belonging to the class Ktedonobacteria.</title>
        <authorList>
            <person name="Yabe S."/>
            <person name="Zheng Y."/>
            <person name="Wang C.M."/>
            <person name="Sakai Y."/>
            <person name="Abe K."/>
            <person name="Yokota A."/>
            <person name="Donadio S."/>
            <person name="Cavaletti L."/>
            <person name="Monciardini P."/>
        </authorList>
    </citation>
    <scope>NUCLEOTIDE SEQUENCE [LARGE SCALE GENOMIC DNA]</scope>
    <source>
        <strain evidence="4 5">SOSP1-9</strain>
    </source>
</reference>
<dbReference type="Proteomes" id="UP000635565">
    <property type="component" value="Unassembled WGS sequence"/>
</dbReference>
<evidence type="ECO:0000313" key="5">
    <source>
        <dbReference type="Proteomes" id="UP000635565"/>
    </source>
</evidence>
<comment type="caution">
    <text evidence="4">The sequence shown here is derived from an EMBL/GenBank/DDBJ whole genome shotgun (WGS) entry which is preliminary data.</text>
</comment>
<keyword evidence="5" id="KW-1185">Reference proteome</keyword>
<evidence type="ECO:0000256" key="1">
    <source>
        <dbReference type="ARBA" id="ARBA00022679"/>
    </source>
</evidence>
<dbReference type="GO" id="GO:0016740">
    <property type="term" value="F:transferase activity"/>
    <property type="evidence" value="ECO:0007669"/>
    <property type="project" value="UniProtKB-KW"/>
</dbReference>
<protein>
    <submittedName>
        <fullName evidence="4">Glycosyl transferase family 1</fullName>
    </submittedName>
</protein>
<dbReference type="Gene3D" id="3.40.50.2000">
    <property type="entry name" value="Glycogen Phosphorylase B"/>
    <property type="match status" value="2"/>
</dbReference>
<dbReference type="Pfam" id="PF00534">
    <property type="entry name" value="Glycos_transf_1"/>
    <property type="match status" value="1"/>
</dbReference>
<sequence>MRIAIDLITAEYVPGGMLLATRALLHGLARVDRNNEYVVVTVRPEAYQELAKFPNIQVHAASLPLNRGILIQHQLLGARIIRSVKPDLLHTPAFATPRGWYGPLVTTVNDLAFLKVPEQSSWYPRFYHEHLLRASVDKSQRVIAISEQTREELTTYWSVPTKKIHLIHHALRPEISECHISEEDIVRMRQRYGPRYLLHVGRIMPRKNVERLLEAFDLLAGDSEDLHLVLTGGLGYGSEEAVQLMEKSPYRERIHQVGWVPEAEMGAIYAGASALVFPSKHEGQGLPTLEAMVCGTPVVASYEAASAEIAGDAVLRANCTSARPLADAIRHVLTNEELRRRLIQNGHQQVKAFHYENCARQTMEVYQEAKDSYQQSGAEANT</sequence>
<dbReference type="CDD" id="cd03809">
    <property type="entry name" value="GT4_MtfB-like"/>
    <property type="match status" value="1"/>
</dbReference>
<organism evidence="4 5">
    <name type="scientific">Dictyobacter formicarum</name>
    <dbReference type="NCBI Taxonomy" id="2778368"/>
    <lineage>
        <taxon>Bacteria</taxon>
        <taxon>Bacillati</taxon>
        <taxon>Chloroflexota</taxon>
        <taxon>Ktedonobacteria</taxon>
        <taxon>Ktedonobacterales</taxon>
        <taxon>Dictyobacteraceae</taxon>
        <taxon>Dictyobacter</taxon>
    </lineage>
</organism>